<dbReference type="PANTHER" id="PTHR13774:SF17">
    <property type="entry name" value="PHENAZINE BIOSYNTHESIS-LIKE DOMAIN-CONTAINING PROTEIN"/>
    <property type="match status" value="1"/>
</dbReference>
<dbReference type="NCBIfam" id="TIGR00654">
    <property type="entry name" value="PhzF_family"/>
    <property type="match status" value="1"/>
</dbReference>
<protein>
    <submittedName>
        <fullName evidence="3">PhzF family phenazine biosynthesis protein</fullName>
    </submittedName>
</protein>
<dbReference type="Pfam" id="PF02567">
    <property type="entry name" value="PhzC-PhzF"/>
    <property type="match status" value="1"/>
</dbReference>
<evidence type="ECO:0000313" key="3">
    <source>
        <dbReference type="EMBL" id="MCW9707519.1"/>
    </source>
</evidence>
<dbReference type="PIRSF" id="PIRSF016184">
    <property type="entry name" value="PhzC_PhzF"/>
    <property type="match status" value="1"/>
</dbReference>
<dbReference type="InterPro" id="IPR003719">
    <property type="entry name" value="Phenazine_PhzF-like"/>
</dbReference>
<accession>A0ABT3PNT5</accession>
<dbReference type="EMBL" id="JAGGJA010000007">
    <property type="protein sequence ID" value="MCW9707519.1"/>
    <property type="molecule type" value="Genomic_DNA"/>
</dbReference>
<keyword evidence="4" id="KW-1185">Reference proteome</keyword>
<keyword evidence="2" id="KW-0413">Isomerase</keyword>
<evidence type="ECO:0000256" key="1">
    <source>
        <dbReference type="ARBA" id="ARBA00008270"/>
    </source>
</evidence>
<evidence type="ECO:0000313" key="4">
    <source>
        <dbReference type="Proteomes" id="UP001207918"/>
    </source>
</evidence>
<reference evidence="3 4" key="1">
    <citation type="submission" date="2021-03" db="EMBL/GenBank/DDBJ databases">
        <title>Aliifodinibius sp. nov., a new bacterium isolated from saline soil.</title>
        <authorList>
            <person name="Galisteo C."/>
            <person name="De La Haba R."/>
            <person name="Sanchez-Porro C."/>
            <person name="Ventosa A."/>
        </authorList>
    </citation>
    <scope>NUCLEOTIDE SEQUENCE [LARGE SCALE GENOMIC DNA]</scope>
    <source>
        <strain evidence="3 4">1BSP15-2V2</strain>
    </source>
</reference>
<comment type="caution">
    <text evidence="3">The sequence shown here is derived from an EMBL/GenBank/DDBJ whole genome shotgun (WGS) entry which is preliminary data.</text>
</comment>
<dbReference type="Proteomes" id="UP001207918">
    <property type="component" value="Unassembled WGS sequence"/>
</dbReference>
<organism evidence="3 4">
    <name type="scientific">Fodinibius salsisoli</name>
    <dbReference type="NCBI Taxonomy" id="2820877"/>
    <lineage>
        <taxon>Bacteria</taxon>
        <taxon>Pseudomonadati</taxon>
        <taxon>Balneolota</taxon>
        <taxon>Balneolia</taxon>
        <taxon>Balneolales</taxon>
        <taxon>Balneolaceae</taxon>
        <taxon>Fodinibius</taxon>
    </lineage>
</organism>
<dbReference type="RefSeq" id="WP_265766311.1">
    <property type="nucleotide sequence ID" value="NZ_JAGGJA010000007.1"/>
</dbReference>
<evidence type="ECO:0000256" key="2">
    <source>
        <dbReference type="ARBA" id="ARBA00023235"/>
    </source>
</evidence>
<sequence length="261" mass="28922">MTLPIYQVDAFATEIFAGNPAAICPLEEWLPKEQMQKIAMENNLAETAFFVKEENGYRLRWFTPVTEVQLCGHATLASAHVLFKHLGYEEESIKFQTLSGPLTVRREGEQLVMDFPASTCNVTEAPPLLEQALGVECNEVYSDMDHLCVLDTEQEVLNLTPNMRLLAQIDGRGVIVTAPADEEEADFVSRFFAPAVGVDEDPVTGSAHTMLTPYWSKVLGKNRLVGRQLSKRGGTVNCELKGDRVILSGQAKTYLKGEITL</sequence>
<name>A0ABT3PNT5_9BACT</name>
<dbReference type="SUPFAM" id="SSF54506">
    <property type="entry name" value="Diaminopimelate epimerase-like"/>
    <property type="match status" value="1"/>
</dbReference>
<dbReference type="Gene3D" id="3.10.310.10">
    <property type="entry name" value="Diaminopimelate Epimerase, Chain A, domain 1"/>
    <property type="match status" value="2"/>
</dbReference>
<gene>
    <name evidence="3" type="ORF">J6I44_11695</name>
</gene>
<comment type="similarity">
    <text evidence="1">Belongs to the PhzF family.</text>
</comment>
<dbReference type="PANTHER" id="PTHR13774">
    <property type="entry name" value="PHENAZINE BIOSYNTHESIS PROTEIN"/>
    <property type="match status" value="1"/>
</dbReference>
<proteinExistence type="inferred from homology"/>